<evidence type="ECO:0000256" key="1">
    <source>
        <dbReference type="ARBA" id="ARBA00003884"/>
    </source>
</evidence>
<evidence type="ECO:0000256" key="2">
    <source>
        <dbReference type="ARBA" id="ARBA00007288"/>
    </source>
</evidence>
<sequence length="161" mass="18594">MSKDISKYSLTVNIKRDDGKALVYYKQDGERFESNCTIKMNVETTYTFLLNFRPPLKIKSGSLKNSGLEVKEEGFTPEASSYSLLWTSNDVVVSKNKGRDHFTLSLTVQDLGILEIPLQLKFYSANDKSHSVWGNELHHIEYDCIFKKDLFSFSIEKEMFR</sequence>
<protein>
    <recommendedName>
        <fullName evidence="3">CB1 cannabinoid receptor-interacting protein 1</fullName>
    </recommendedName>
</protein>
<organism evidence="5 6">
    <name type="scientific">Caerostris darwini</name>
    <dbReference type="NCBI Taxonomy" id="1538125"/>
    <lineage>
        <taxon>Eukaryota</taxon>
        <taxon>Metazoa</taxon>
        <taxon>Ecdysozoa</taxon>
        <taxon>Arthropoda</taxon>
        <taxon>Chelicerata</taxon>
        <taxon>Arachnida</taxon>
        <taxon>Araneae</taxon>
        <taxon>Araneomorphae</taxon>
        <taxon>Entelegynae</taxon>
        <taxon>Araneoidea</taxon>
        <taxon>Araneidae</taxon>
        <taxon>Caerostris</taxon>
    </lineage>
</organism>
<comment type="similarity">
    <text evidence="2">Belongs to the CNRIP family.</text>
</comment>
<comment type="subunit">
    <text evidence="4">Interacts with the cannabinoid receptor CNR1 (via C-terminus). Does not interact with cannabinoid receptor CNR2.</text>
</comment>
<evidence type="ECO:0000256" key="4">
    <source>
        <dbReference type="ARBA" id="ARBA00026030"/>
    </source>
</evidence>
<keyword evidence="6" id="KW-1185">Reference proteome</keyword>
<proteinExistence type="inferred from homology"/>
<dbReference type="PANTHER" id="PTHR31952">
    <property type="entry name" value="CB1 CANNABINOID RECEPTOR-INTERACTING PROTEIN 1"/>
    <property type="match status" value="1"/>
</dbReference>
<evidence type="ECO:0000256" key="3">
    <source>
        <dbReference type="ARBA" id="ARBA00015651"/>
    </source>
</evidence>
<dbReference type="Pfam" id="PF15043">
    <property type="entry name" value="CNRIP1"/>
    <property type="match status" value="1"/>
</dbReference>
<evidence type="ECO:0000313" key="5">
    <source>
        <dbReference type="EMBL" id="GIY01077.1"/>
    </source>
</evidence>
<dbReference type="EMBL" id="BPLQ01003521">
    <property type="protein sequence ID" value="GIY01077.1"/>
    <property type="molecule type" value="Genomic_DNA"/>
</dbReference>
<comment type="caution">
    <text evidence="5">The sequence shown here is derived from an EMBL/GenBank/DDBJ whole genome shotgun (WGS) entry which is preliminary data.</text>
</comment>
<gene>
    <name evidence="5" type="ORF">CDAR_419541</name>
</gene>
<evidence type="ECO:0000313" key="6">
    <source>
        <dbReference type="Proteomes" id="UP001054837"/>
    </source>
</evidence>
<dbReference type="Proteomes" id="UP001054837">
    <property type="component" value="Unassembled WGS sequence"/>
</dbReference>
<dbReference type="InterPro" id="IPR029204">
    <property type="entry name" value="CNRIP1"/>
</dbReference>
<reference evidence="5 6" key="1">
    <citation type="submission" date="2021-06" db="EMBL/GenBank/DDBJ databases">
        <title>Caerostris darwini draft genome.</title>
        <authorList>
            <person name="Kono N."/>
            <person name="Arakawa K."/>
        </authorList>
    </citation>
    <scope>NUCLEOTIDE SEQUENCE [LARGE SCALE GENOMIC DNA]</scope>
</reference>
<name>A0AAV4PY59_9ARAC</name>
<comment type="function">
    <text evidence="1">Suppresses cannabinoid receptor CNR1-mediated tonic inhibition of voltage-gated calcium channels.</text>
</comment>
<dbReference type="PANTHER" id="PTHR31952:SF1">
    <property type="entry name" value="CB1 CANNABINOID RECEPTOR-INTERACTING PROTEIN 1"/>
    <property type="match status" value="1"/>
</dbReference>
<dbReference type="AlphaFoldDB" id="A0AAV4PY59"/>
<dbReference type="GO" id="GO:0005886">
    <property type="term" value="C:plasma membrane"/>
    <property type="evidence" value="ECO:0007669"/>
    <property type="project" value="TreeGrafter"/>
</dbReference>
<accession>A0AAV4PY59</accession>
<dbReference type="GO" id="GO:0031718">
    <property type="term" value="F:type 1 cannabinoid receptor binding"/>
    <property type="evidence" value="ECO:0007669"/>
    <property type="project" value="TreeGrafter"/>
</dbReference>